<dbReference type="SUPFAM" id="SSF47413">
    <property type="entry name" value="lambda repressor-like DNA-binding domains"/>
    <property type="match status" value="1"/>
</dbReference>
<evidence type="ECO:0000256" key="4">
    <source>
        <dbReference type="ARBA" id="ARBA00023163"/>
    </source>
</evidence>
<dbReference type="AlphaFoldDB" id="S0NEV4"/>
<keyword evidence="4" id="KW-0804">Transcription</keyword>
<dbReference type="InterPro" id="IPR010982">
    <property type="entry name" value="Lambda_DNA-bd_dom_sf"/>
</dbReference>
<dbReference type="PANTHER" id="PTHR30146:SF148">
    <property type="entry name" value="HTH-TYPE TRANSCRIPTIONAL REPRESSOR PURR-RELATED"/>
    <property type="match status" value="1"/>
</dbReference>
<dbReference type="InterPro" id="IPR000843">
    <property type="entry name" value="HTH_LacI"/>
</dbReference>
<dbReference type="PANTHER" id="PTHR30146">
    <property type="entry name" value="LACI-RELATED TRANSCRIPTIONAL REPRESSOR"/>
    <property type="match status" value="1"/>
</dbReference>
<dbReference type="Pfam" id="PF00356">
    <property type="entry name" value="LacI"/>
    <property type="match status" value="1"/>
</dbReference>
<dbReference type="GO" id="GO:0003700">
    <property type="term" value="F:DNA-binding transcription factor activity"/>
    <property type="evidence" value="ECO:0007669"/>
    <property type="project" value="TreeGrafter"/>
</dbReference>
<proteinExistence type="predicted"/>
<feature type="domain" description="HTH cro/C1-type" evidence="6">
    <location>
        <begin position="3"/>
        <end position="45"/>
    </location>
</feature>
<organism evidence="7 8">
    <name type="scientific">Enterococcus saccharolyticus subsp. saccharolyticus ATCC 43076</name>
    <dbReference type="NCBI Taxonomy" id="1139996"/>
    <lineage>
        <taxon>Bacteria</taxon>
        <taxon>Bacillati</taxon>
        <taxon>Bacillota</taxon>
        <taxon>Bacilli</taxon>
        <taxon>Lactobacillales</taxon>
        <taxon>Enterococcaceae</taxon>
        <taxon>Enterococcus</taxon>
    </lineage>
</organism>
<evidence type="ECO:0000256" key="3">
    <source>
        <dbReference type="ARBA" id="ARBA00023125"/>
    </source>
</evidence>
<evidence type="ECO:0000256" key="1">
    <source>
        <dbReference type="ARBA" id="ARBA00022491"/>
    </source>
</evidence>
<dbReference type="Pfam" id="PF13377">
    <property type="entry name" value="Peripla_BP_3"/>
    <property type="match status" value="1"/>
</dbReference>
<keyword evidence="3" id="KW-0238">DNA-binding</keyword>
<evidence type="ECO:0000256" key="2">
    <source>
        <dbReference type="ARBA" id="ARBA00023015"/>
    </source>
</evidence>
<dbReference type="PROSITE" id="PS50932">
    <property type="entry name" value="HTH_LACI_2"/>
    <property type="match status" value="1"/>
</dbReference>
<dbReference type="Gene3D" id="1.10.260.40">
    <property type="entry name" value="lambda repressor-like DNA-binding domains"/>
    <property type="match status" value="1"/>
</dbReference>
<dbReference type="GO" id="GO:0000976">
    <property type="term" value="F:transcription cis-regulatory region binding"/>
    <property type="evidence" value="ECO:0007669"/>
    <property type="project" value="TreeGrafter"/>
</dbReference>
<name>S0NEV4_9ENTE</name>
<dbReference type="InterPro" id="IPR028082">
    <property type="entry name" value="Peripla_BP_I"/>
</dbReference>
<dbReference type="SMART" id="SM00354">
    <property type="entry name" value="HTH_LACI"/>
    <property type="match status" value="1"/>
</dbReference>
<dbReference type="EMBL" id="AHYT01000001">
    <property type="protein sequence ID" value="EOT30401.1"/>
    <property type="molecule type" value="Genomic_DNA"/>
</dbReference>
<dbReference type="OrthoDB" id="1639518at2"/>
<comment type="caution">
    <text evidence="7">The sequence shown here is derived from an EMBL/GenBank/DDBJ whole genome shotgun (WGS) entry which is preliminary data.</text>
</comment>
<dbReference type="PROSITE" id="PS00356">
    <property type="entry name" value="HTH_LACI_1"/>
    <property type="match status" value="1"/>
</dbReference>
<feature type="domain" description="HTH lacI-type" evidence="5">
    <location>
        <begin position="2"/>
        <end position="55"/>
    </location>
</feature>
<dbReference type="InterPro" id="IPR046335">
    <property type="entry name" value="LacI/GalR-like_sensor"/>
</dbReference>
<dbReference type="PROSITE" id="PS50943">
    <property type="entry name" value="HTH_CROC1"/>
    <property type="match status" value="1"/>
</dbReference>
<dbReference type="HOGENOM" id="CLU_037628_6_0_9"/>
<protein>
    <submittedName>
        <fullName evidence="7">Uncharacterized protein</fullName>
    </submittedName>
</protein>
<dbReference type="RefSeq" id="WP_016173916.1">
    <property type="nucleotide sequence ID" value="NZ_KE136389.1"/>
</dbReference>
<dbReference type="CDD" id="cd06267">
    <property type="entry name" value="PBP1_LacI_sugar_binding-like"/>
    <property type="match status" value="1"/>
</dbReference>
<evidence type="ECO:0000313" key="8">
    <source>
        <dbReference type="Proteomes" id="UP000014136"/>
    </source>
</evidence>
<dbReference type="Gene3D" id="3.40.50.2300">
    <property type="match status" value="2"/>
</dbReference>
<dbReference type="CDD" id="cd01392">
    <property type="entry name" value="HTH_LacI"/>
    <property type="match status" value="1"/>
</dbReference>
<keyword evidence="8" id="KW-1185">Reference proteome</keyword>
<reference evidence="7 8" key="1">
    <citation type="submission" date="2013-03" db="EMBL/GenBank/DDBJ databases">
        <title>The Genome Sequence of Enterococcus saccharolyticus ATCC_43076 (Illumina only assembly).</title>
        <authorList>
            <consortium name="The Broad Institute Genomics Platform"/>
            <consortium name="The Broad Institute Genome Sequencing Center for Infectious Disease"/>
            <person name="Earl A."/>
            <person name="Russ C."/>
            <person name="Gilmore M."/>
            <person name="Surin D."/>
            <person name="Walker B."/>
            <person name="Young S."/>
            <person name="Zeng Q."/>
            <person name="Gargeya S."/>
            <person name="Fitzgerald M."/>
            <person name="Haas B."/>
            <person name="Abouelleil A."/>
            <person name="Allen A.W."/>
            <person name="Alvarado L."/>
            <person name="Arachchi H.M."/>
            <person name="Berlin A.M."/>
            <person name="Chapman S.B."/>
            <person name="Gainer-Dewar J."/>
            <person name="Goldberg J."/>
            <person name="Griggs A."/>
            <person name="Gujja S."/>
            <person name="Hansen M."/>
            <person name="Howarth C."/>
            <person name="Imamovic A."/>
            <person name="Ireland A."/>
            <person name="Larimer J."/>
            <person name="McCowan C."/>
            <person name="Murphy C."/>
            <person name="Pearson M."/>
            <person name="Poon T.W."/>
            <person name="Priest M."/>
            <person name="Roberts A."/>
            <person name="Saif S."/>
            <person name="Shea T."/>
            <person name="Sisk P."/>
            <person name="Sykes S."/>
            <person name="Wortman J."/>
            <person name="Nusbaum C."/>
            <person name="Birren B."/>
        </authorList>
    </citation>
    <scope>NUCLEOTIDE SEQUENCE [LARGE SCALE GENOMIC DNA]</scope>
    <source>
        <strain evidence="7 8">ATCC 43076</strain>
    </source>
</reference>
<evidence type="ECO:0000259" key="5">
    <source>
        <dbReference type="PROSITE" id="PS50932"/>
    </source>
</evidence>
<dbReference type="eggNOG" id="COG1609">
    <property type="taxonomic scope" value="Bacteria"/>
</dbReference>
<keyword evidence="1" id="KW-0678">Repressor</keyword>
<dbReference type="Proteomes" id="UP000014136">
    <property type="component" value="Unassembled WGS sequence"/>
</dbReference>
<evidence type="ECO:0000259" key="6">
    <source>
        <dbReference type="PROSITE" id="PS50943"/>
    </source>
</evidence>
<dbReference type="InterPro" id="IPR001387">
    <property type="entry name" value="Cro/C1-type_HTH"/>
</dbReference>
<accession>S0NEV4</accession>
<sequence>MATIQEVAAHAGVSVGSVSRYLNGHQLKPTNMERIANAIKDLNYQENFLARGLKNKQTRSIGLLMNHLQNQFSATFIASVSDELEKLGYSIVVSALRDDASRLKEKLDFLMTRQIDGLLLFEIEPTAIDTQYIERLTIPVASINTPLPLANVDSIVMDNRQSTQTVIEKIIEYGHEHIGIIAAPQHDPIAKERLAGIQAAAANHPDVVTTIYFGDYSKKSGHQGMQELLTKNVSAVFICNYKMALGALQAIYESDKQIGADISFASFDYFDLSEIVYPKLTVLRQPIKEISQLAAKRIIERIQTKETVTSTTYVCNNEILWRDSIAKKHLLEDNK</sequence>
<dbReference type="PATRIC" id="fig|1139996.3.peg.95"/>
<evidence type="ECO:0000313" key="7">
    <source>
        <dbReference type="EMBL" id="EOT30401.1"/>
    </source>
</evidence>
<dbReference type="SUPFAM" id="SSF53822">
    <property type="entry name" value="Periplasmic binding protein-like I"/>
    <property type="match status" value="1"/>
</dbReference>
<dbReference type="STRING" id="41997.RV16_GL002309"/>
<gene>
    <name evidence="7" type="ORF">OMQ_00104</name>
</gene>
<keyword evidence="2" id="KW-0805">Transcription regulation</keyword>